<organism evidence="10 11">
    <name type="scientific">Trichogramma kaykai</name>
    <dbReference type="NCBI Taxonomy" id="54128"/>
    <lineage>
        <taxon>Eukaryota</taxon>
        <taxon>Metazoa</taxon>
        <taxon>Ecdysozoa</taxon>
        <taxon>Arthropoda</taxon>
        <taxon>Hexapoda</taxon>
        <taxon>Insecta</taxon>
        <taxon>Pterygota</taxon>
        <taxon>Neoptera</taxon>
        <taxon>Endopterygota</taxon>
        <taxon>Hymenoptera</taxon>
        <taxon>Apocrita</taxon>
        <taxon>Proctotrupomorpha</taxon>
        <taxon>Chalcidoidea</taxon>
        <taxon>Trichogrammatidae</taxon>
        <taxon>Trichogramma</taxon>
    </lineage>
</organism>
<feature type="domain" description="DNA-directed DNA polymerase family B mitochondria/virus" evidence="9">
    <location>
        <begin position="33"/>
        <end position="171"/>
    </location>
</feature>
<dbReference type="SUPFAM" id="SSF53098">
    <property type="entry name" value="Ribonuclease H-like"/>
    <property type="match status" value="1"/>
</dbReference>
<keyword evidence="11" id="KW-1185">Reference proteome</keyword>
<dbReference type="GO" id="GO:0006260">
    <property type="term" value="P:DNA replication"/>
    <property type="evidence" value="ECO:0007669"/>
    <property type="project" value="UniProtKB-KW"/>
</dbReference>
<keyword evidence="6" id="KW-0239">DNA-directed DNA polymerase</keyword>
<evidence type="ECO:0000256" key="1">
    <source>
        <dbReference type="ARBA" id="ARBA00005755"/>
    </source>
</evidence>
<evidence type="ECO:0000256" key="2">
    <source>
        <dbReference type="ARBA" id="ARBA00012417"/>
    </source>
</evidence>
<keyword evidence="4" id="KW-0548">Nucleotidyltransferase</keyword>
<evidence type="ECO:0000313" key="11">
    <source>
        <dbReference type="Proteomes" id="UP001627154"/>
    </source>
</evidence>
<comment type="catalytic activity">
    <reaction evidence="8">
        <text>DNA(n) + a 2'-deoxyribonucleoside 5'-triphosphate = DNA(n+1) + diphosphate</text>
        <dbReference type="Rhea" id="RHEA:22508"/>
        <dbReference type="Rhea" id="RHEA-COMP:17339"/>
        <dbReference type="Rhea" id="RHEA-COMP:17340"/>
        <dbReference type="ChEBI" id="CHEBI:33019"/>
        <dbReference type="ChEBI" id="CHEBI:61560"/>
        <dbReference type="ChEBI" id="CHEBI:173112"/>
        <dbReference type="EC" id="2.7.7.7"/>
    </reaction>
</comment>
<evidence type="ECO:0000313" key="10">
    <source>
        <dbReference type="EMBL" id="KAL3383965.1"/>
    </source>
</evidence>
<dbReference type="PANTHER" id="PTHR33568">
    <property type="entry name" value="DNA POLYMERASE"/>
    <property type="match status" value="1"/>
</dbReference>
<dbReference type="AlphaFoldDB" id="A0ABD2VTF8"/>
<keyword evidence="5" id="KW-0235">DNA replication</keyword>
<dbReference type="InterPro" id="IPR004868">
    <property type="entry name" value="DNA-dir_DNA_pol_B_mt/vir"/>
</dbReference>
<dbReference type="InterPro" id="IPR012337">
    <property type="entry name" value="RNaseH-like_sf"/>
</dbReference>
<dbReference type="Proteomes" id="UP001627154">
    <property type="component" value="Unassembled WGS sequence"/>
</dbReference>
<evidence type="ECO:0000256" key="8">
    <source>
        <dbReference type="ARBA" id="ARBA00049244"/>
    </source>
</evidence>
<keyword evidence="3" id="KW-0808">Transferase</keyword>
<accession>A0ABD2VTF8</accession>
<evidence type="ECO:0000256" key="6">
    <source>
        <dbReference type="ARBA" id="ARBA00022932"/>
    </source>
</evidence>
<comment type="caution">
    <text evidence="10">The sequence shown here is derived from an EMBL/GenBank/DDBJ whole genome shotgun (WGS) entry which is preliminary data.</text>
</comment>
<keyword evidence="7" id="KW-0238">DNA-binding</keyword>
<evidence type="ECO:0000256" key="7">
    <source>
        <dbReference type="ARBA" id="ARBA00023125"/>
    </source>
</evidence>
<sequence>MTLANGQRLVVQAAIIDIGETPKHLSKNDTRYDSLNYFHMKLSALPGAFGLPVSSKKGYFSHFFNTLENKEYIGPMPAASFYGLETMSTSKREKFLAWYETAREQIFDIRKEEIEYCRMDVEILRRACLEFRKTMLDLAGVDPFVQATTIASACSYMFRKKYLKENTIALIPPAGYRPRKLKTMPTYIRSGNRHMIISSIRVDSSIIPLLIKNFNYPHDTLEQ</sequence>
<evidence type="ECO:0000256" key="5">
    <source>
        <dbReference type="ARBA" id="ARBA00022705"/>
    </source>
</evidence>
<name>A0ABD2VTF8_9HYME</name>
<protein>
    <recommendedName>
        <fullName evidence="2">DNA-directed DNA polymerase</fullName>
        <ecNumber evidence="2">2.7.7.7</ecNumber>
    </recommendedName>
</protein>
<gene>
    <name evidence="10" type="ORF">TKK_020314</name>
</gene>
<evidence type="ECO:0000259" key="9">
    <source>
        <dbReference type="Pfam" id="PF03175"/>
    </source>
</evidence>
<dbReference type="PANTHER" id="PTHR33568:SF3">
    <property type="entry name" value="DNA-DIRECTED DNA POLYMERASE"/>
    <property type="match status" value="1"/>
</dbReference>
<dbReference type="EC" id="2.7.7.7" evidence="2"/>
<dbReference type="Pfam" id="PF03175">
    <property type="entry name" value="DNA_pol_B_2"/>
    <property type="match status" value="1"/>
</dbReference>
<comment type="similarity">
    <text evidence="1">Belongs to the DNA polymerase type-B family.</text>
</comment>
<evidence type="ECO:0000256" key="4">
    <source>
        <dbReference type="ARBA" id="ARBA00022695"/>
    </source>
</evidence>
<reference evidence="10 11" key="1">
    <citation type="journal article" date="2024" name="bioRxiv">
        <title>A reference genome for Trichogramma kaykai: A tiny desert-dwelling parasitoid wasp with competing sex-ratio distorters.</title>
        <authorList>
            <person name="Culotta J."/>
            <person name="Lindsey A.R."/>
        </authorList>
    </citation>
    <scope>NUCLEOTIDE SEQUENCE [LARGE SCALE GENOMIC DNA]</scope>
    <source>
        <strain evidence="10 11">KSX58</strain>
    </source>
</reference>
<dbReference type="GO" id="GO:0003677">
    <property type="term" value="F:DNA binding"/>
    <property type="evidence" value="ECO:0007669"/>
    <property type="project" value="UniProtKB-KW"/>
</dbReference>
<dbReference type="EMBL" id="JBJJXI010000181">
    <property type="protein sequence ID" value="KAL3383965.1"/>
    <property type="molecule type" value="Genomic_DNA"/>
</dbReference>
<evidence type="ECO:0000256" key="3">
    <source>
        <dbReference type="ARBA" id="ARBA00022679"/>
    </source>
</evidence>
<proteinExistence type="inferred from homology"/>
<dbReference type="GO" id="GO:0003887">
    <property type="term" value="F:DNA-directed DNA polymerase activity"/>
    <property type="evidence" value="ECO:0007669"/>
    <property type="project" value="UniProtKB-KW"/>
</dbReference>